<gene>
    <name evidence="3" type="ORF">MOP44_15145</name>
</gene>
<keyword evidence="4" id="KW-1185">Reference proteome</keyword>
<evidence type="ECO:0000259" key="2">
    <source>
        <dbReference type="Pfam" id="PF13231"/>
    </source>
</evidence>
<dbReference type="PANTHER" id="PTHR41710">
    <property type="entry name" value="GLYCOSYL TRANSFERASE, FAMILY 39"/>
    <property type="match status" value="1"/>
</dbReference>
<feature type="transmembrane region" description="Helical" evidence="1">
    <location>
        <begin position="215"/>
        <end position="236"/>
    </location>
</feature>
<keyword evidence="1" id="KW-0812">Transmembrane</keyword>
<feature type="transmembrane region" description="Helical" evidence="1">
    <location>
        <begin position="138"/>
        <end position="157"/>
    </location>
</feature>
<keyword evidence="1" id="KW-1133">Transmembrane helix</keyword>
<organism evidence="3 4">
    <name type="scientific">Occallatibacter riparius</name>
    <dbReference type="NCBI Taxonomy" id="1002689"/>
    <lineage>
        <taxon>Bacteria</taxon>
        <taxon>Pseudomonadati</taxon>
        <taxon>Acidobacteriota</taxon>
        <taxon>Terriglobia</taxon>
        <taxon>Terriglobales</taxon>
        <taxon>Acidobacteriaceae</taxon>
        <taxon>Occallatibacter</taxon>
    </lineage>
</organism>
<dbReference type="InterPro" id="IPR019962">
    <property type="entry name" value="CHP03663"/>
</dbReference>
<feature type="transmembrane region" description="Helical" evidence="1">
    <location>
        <begin position="97"/>
        <end position="126"/>
    </location>
</feature>
<feature type="transmembrane region" description="Helical" evidence="1">
    <location>
        <begin position="164"/>
        <end position="180"/>
    </location>
</feature>
<dbReference type="KEGG" id="orp:MOP44_15145"/>
<sequence>MEKASPRRLWSRWLAFLFIALIGLAVRLPQLGTRPMHTDEAVNAYIVGQLLAGEKYTYDPQDRHGPALATLALPLVRLQGARSFADLTESKLRLIPVVAGTITILLFGAAVDLFGLIPCMLAALLLAVAPLPVYYDRYFIHESLFCAATIGLILSGWRAAKTRSVGYAALAGACAALMFACKETSVLHWFALAAAGFASWLLNPRHDRPAGRWRAAPPLSALGAFLALALLLFTGFGTNWKGLTTLAKVAPDALSRAAGQGHEKAFWYYGRLLTGGWSGGLLCALACIGFVLAIRKRDASAYRLLACYGLFIAIIYSSIPYKTPWLALNLWLPLALLAAKATESVWHWIATTLGPRAAYPLPGALAVIAAVLIAHDTRQRVFLHAADEANPYAYAHTTEDILGLEAEIHDLAHKSGIARPRIAVIASDPWPLPWYLRQFDQVGFYQPGQQVPDADFYITSNEASQQYTDQLRDLRPDFFGVRPNVLILLWIPAPK</sequence>
<keyword evidence="1" id="KW-0472">Membrane</keyword>
<dbReference type="Pfam" id="PF13231">
    <property type="entry name" value="PMT_2"/>
    <property type="match status" value="1"/>
</dbReference>
<feature type="transmembrane region" description="Helical" evidence="1">
    <location>
        <begin position="301"/>
        <end position="319"/>
    </location>
</feature>
<accession>A0A9J7BHB7</accession>
<feature type="domain" description="Glycosyltransferase RgtA/B/C/D-like" evidence="2">
    <location>
        <begin position="88"/>
        <end position="201"/>
    </location>
</feature>
<dbReference type="InterPro" id="IPR038731">
    <property type="entry name" value="RgtA/B/C-like"/>
</dbReference>
<protein>
    <submittedName>
        <fullName evidence="3">TIGR03663 family protein</fullName>
    </submittedName>
</protein>
<feature type="transmembrane region" description="Helical" evidence="1">
    <location>
        <begin position="357"/>
        <end position="374"/>
    </location>
</feature>
<feature type="transmembrane region" description="Helical" evidence="1">
    <location>
        <begin position="186"/>
        <end position="203"/>
    </location>
</feature>
<name>A0A9J7BHB7_9BACT</name>
<dbReference type="NCBIfam" id="TIGR03663">
    <property type="entry name" value="flippase activity-associated protein Agl23"/>
    <property type="match status" value="1"/>
</dbReference>
<evidence type="ECO:0000313" key="3">
    <source>
        <dbReference type="EMBL" id="UWZ81913.1"/>
    </source>
</evidence>
<proteinExistence type="predicted"/>
<dbReference type="PANTHER" id="PTHR41710:SF2">
    <property type="entry name" value="GLYCOSYL TRANSFERASE FAMILY 39_83 DOMAIN-CONTAINING PROTEIN"/>
    <property type="match status" value="1"/>
</dbReference>
<dbReference type="AlphaFoldDB" id="A0A9J7BHB7"/>
<evidence type="ECO:0000256" key="1">
    <source>
        <dbReference type="SAM" id="Phobius"/>
    </source>
</evidence>
<dbReference type="Proteomes" id="UP001059380">
    <property type="component" value="Chromosome"/>
</dbReference>
<reference evidence="3" key="1">
    <citation type="submission" date="2021-04" db="EMBL/GenBank/DDBJ databases">
        <title>Phylogenetic analysis of Acidobacteriaceae.</title>
        <authorList>
            <person name="Qiu L."/>
            <person name="Zhang Q."/>
        </authorList>
    </citation>
    <scope>NUCLEOTIDE SEQUENCE</scope>
    <source>
        <strain evidence="3">DSM 25168</strain>
    </source>
</reference>
<dbReference type="RefSeq" id="WP_260790884.1">
    <property type="nucleotide sequence ID" value="NZ_CP093313.1"/>
</dbReference>
<evidence type="ECO:0000313" key="4">
    <source>
        <dbReference type="Proteomes" id="UP001059380"/>
    </source>
</evidence>
<feature type="transmembrane region" description="Helical" evidence="1">
    <location>
        <begin position="12"/>
        <end position="28"/>
    </location>
</feature>
<feature type="transmembrane region" description="Helical" evidence="1">
    <location>
        <begin position="276"/>
        <end position="294"/>
    </location>
</feature>
<dbReference type="EMBL" id="CP093313">
    <property type="protein sequence ID" value="UWZ81913.1"/>
    <property type="molecule type" value="Genomic_DNA"/>
</dbReference>